<dbReference type="AlphaFoldDB" id="A0A1W6ZW48"/>
<evidence type="ECO:0000256" key="2">
    <source>
        <dbReference type="ARBA" id="ARBA00022723"/>
    </source>
</evidence>
<dbReference type="Pfam" id="PF04828">
    <property type="entry name" value="GFA"/>
    <property type="match status" value="1"/>
</dbReference>
<dbReference type="OrthoDB" id="9807246at2"/>
<reference evidence="5 6" key="1">
    <citation type="submission" date="2017-05" db="EMBL/GenBank/DDBJ databases">
        <title>Full genome sequence of Pseudorhodoplanes sinuspersici.</title>
        <authorList>
            <person name="Dastgheib S.M.M."/>
            <person name="Shavandi M."/>
            <person name="Tirandaz H."/>
        </authorList>
    </citation>
    <scope>NUCLEOTIDE SEQUENCE [LARGE SCALE GENOMIC DNA]</scope>
    <source>
        <strain evidence="5 6">RIPI110</strain>
    </source>
</reference>
<comment type="similarity">
    <text evidence="1">Belongs to the Gfa family.</text>
</comment>
<gene>
    <name evidence="5" type="ORF">CAK95_22805</name>
</gene>
<dbReference type="InterPro" id="IPR006913">
    <property type="entry name" value="CENP-V/GFA"/>
</dbReference>
<dbReference type="STRING" id="1235591.CAK95_22805"/>
<evidence type="ECO:0000256" key="4">
    <source>
        <dbReference type="ARBA" id="ARBA00023239"/>
    </source>
</evidence>
<dbReference type="Gene3D" id="3.90.1590.10">
    <property type="entry name" value="glutathione-dependent formaldehyde- activating enzyme (gfa)"/>
    <property type="match status" value="1"/>
</dbReference>
<dbReference type="InterPro" id="IPR011057">
    <property type="entry name" value="Mss4-like_sf"/>
</dbReference>
<dbReference type="GO" id="GO:0016846">
    <property type="term" value="F:carbon-sulfur lyase activity"/>
    <property type="evidence" value="ECO:0007669"/>
    <property type="project" value="InterPro"/>
</dbReference>
<dbReference type="SUPFAM" id="SSF51316">
    <property type="entry name" value="Mss4-like"/>
    <property type="match status" value="1"/>
</dbReference>
<protein>
    <submittedName>
        <fullName evidence="5">Aldehyde-activating protein</fullName>
    </submittedName>
</protein>
<dbReference type="Proteomes" id="UP000194137">
    <property type="component" value="Chromosome"/>
</dbReference>
<dbReference type="GO" id="GO:0046872">
    <property type="term" value="F:metal ion binding"/>
    <property type="evidence" value="ECO:0007669"/>
    <property type="project" value="UniProtKB-KW"/>
</dbReference>
<dbReference type="RefSeq" id="WP_086090009.1">
    <property type="nucleotide sequence ID" value="NZ_CP021112.1"/>
</dbReference>
<sequence>MGQASSTGIAGGCLCGAVRFTAAPRDKNFGVCHCSMCRRWTAGPFLALECGATVEIDNTSNLGIYRSSEWAERGFCKACGTPLFYRLIDRDFYAVSVEAFDDRGGFSMNSQIFIDEQPNYYEFANDTKMMTGAEVFAAFAPPDAGQAKE</sequence>
<evidence type="ECO:0000256" key="3">
    <source>
        <dbReference type="ARBA" id="ARBA00022833"/>
    </source>
</evidence>
<keyword evidence="2" id="KW-0479">Metal-binding</keyword>
<dbReference type="PANTHER" id="PTHR33337:SF40">
    <property type="entry name" value="CENP-V_GFA DOMAIN-CONTAINING PROTEIN-RELATED"/>
    <property type="match status" value="1"/>
</dbReference>
<organism evidence="5 6">
    <name type="scientific">Pseudorhodoplanes sinuspersici</name>
    <dbReference type="NCBI Taxonomy" id="1235591"/>
    <lineage>
        <taxon>Bacteria</taxon>
        <taxon>Pseudomonadati</taxon>
        <taxon>Pseudomonadota</taxon>
        <taxon>Alphaproteobacteria</taxon>
        <taxon>Hyphomicrobiales</taxon>
        <taxon>Pseudorhodoplanes</taxon>
    </lineage>
</organism>
<dbReference type="PROSITE" id="PS51891">
    <property type="entry name" value="CENP_V_GFA"/>
    <property type="match status" value="1"/>
</dbReference>
<accession>A0A1W6ZW48</accession>
<dbReference type="KEGG" id="psin:CAK95_22805"/>
<dbReference type="EMBL" id="CP021112">
    <property type="protein sequence ID" value="ARQ01617.1"/>
    <property type="molecule type" value="Genomic_DNA"/>
</dbReference>
<keyword evidence="6" id="KW-1185">Reference proteome</keyword>
<keyword evidence="3" id="KW-0862">Zinc</keyword>
<keyword evidence="4" id="KW-0456">Lyase</keyword>
<evidence type="ECO:0000313" key="6">
    <source>
        <dbReference type="Proteomes" id="UP000194137"/>
    </source>
</evidence>
<evidence type="ECO:0000313" key="5">
    <source>
        <dbReference type="EMBL" id="ARQ01617.1"/>
    </source>
</evidence>
<proteinExistence type="inferred from homology"/>
<dbReference type="PANTHER" id="PTHR33337">
    <property type="entry name" value="GFA DOMAIN-CONTAINING PROTEIN"/>
    <property type="match status" value="1"/>
</dbReference>
<name>A0A1W6ZW48_9HYPH</name>
<evidence type="ECO:0000256" key="1">
    <source>
        <dbReference type="ARBA" id="ARBA00005495"/>
    </source>
</evidence>